<evidence type="ECO:0000313" key="3">
    <source>
        <dbReference type="Proteomes" id="UP000076858"/>
    </source>
</evidence>
<evidence type="ECO:0000313" key="2">
    <source>
        <dbReference type="EMBL" id="KZS06155.1"/>
    </source>
</evidence>
<accession>A0A164NQJ3</accession>
<protein>
    <submittedName>
        <fullName evidence="2">Uncharacterized protein</fullName>
    </submittedName>
</protein>
<keyword evidence="3" id="KW-1185">Reference proteome</keyword>
<dbReference type="Proteomes" id="UP000076858">
    <property type="component" value="Unassembled WGS sequence"/>
</dbReference>
<proteinExistence type="predicted"/>
<feature type="transmembrane region" description="Helical" evidence="1">
    <location>
        <begin position="9"/>
        <end position="25"/>
    </location>
</feature>
<keyword evidence="1" id="KW-0812">Transmembrane</keyword>
<evidence type="ECO:0000256" key="1">
    <source>
        <dbReference type="SAM" id="Phobius"/>
    </source>
</evidence>
<sequence length="69" mass="7970">MELNEREKGRFLFISPLFLFYFYFWRVDPHTPGFWGSDIPGVSFTGVFSNDLVTPLSSKISCSTDNKLN</sequence>
<dbReference type="AlphaFoldDB" id="A0A164NQJ3"/>
<reference evidence="2 3" key="1">
    <citation type="submission" date="2016-03" db="EMBL/GenBank/DDBJ databases">
        <title>EvidentialGene: Evidence-directed Construction of Genes on Genomes.</title>
        <authorList>
            <person name="Gilbert D.G."/>
            <person name="Choi J.-H."/>
            <person name="Mockaitis K."/>
            <person name="Colbourne J."/>
            <person name="Pfrender M."/>
        </authorList>
    </citation>
    <scope>NUCLEOTIDE SEQUENCE [LARGE SCALE GENOMIC DNA]</scope>
    <source>
        <strain evidence="2 3">Xinb3</strain>
        <tissue evidence="2">Complete organism</tissue>
    </source>
</reference>
<gene>
    <name evidence="2" type="ORF">APZ42_030665</name>
</gene>
<organism evidence="2 3">
    <name type="scientific">Daphnia magna</name>
    <dbReference type="NCBI Taxonomy" id="35525"/>
    <lineage>
        <taxon>Eukaryota</taxon>
        <taxon>Metazoa</taxon>
        <taxon>Ecdysozoa</taxon>
        <taxon>Arthropoda</taxon>
        <taxon>Crustacea</taxon>
        <taxon>Branchiopoda</taxon>
        <taxon>Diplostraca</taxon>
        <taxon>Cladocera</taxon>
        <taxon>Anomopoda</taxon>
        <taxon>Daphniidae</taxon>
        <taxon>Daphnia</taxon>
    </lineage>
</organism>
<dbReference type="EMBL" id="LRGB01002849">
    <property type="protein sequence ID" value="KZS06155.1"/>
    <property type="molecule type" value="Genomic_DNA"/>
</dbReference>
<name>A0A164NQJ3_9CRUS</name>
<comment type="caution">
    <text evidence="2">The sequence shown here is derived from an EMBL/GenBank/DDBJ whole genome shotgun (WGS) entry which is preliminary data.</text>
</comment>
<keyword evidence="1" id="KW-1133">Transmembrane helix</keyword>
<keyword evidence="1" id="KW-0472">Membrane</keyword>